<dbReference type="Pfam" id="PF09374">
    <property type="entry name" value="PG_binding_3"/>
    <property type="match status" value="1"/>
</dbReference>
<dbReference type="Proteomes" id="UP000602381">
    <property type="component" value="Unassembled WGS sequence"/>
</dbReference>
<keyword evidence="4" id="KW-1185">Reference proteome</keyword>
<accession>A0ABQ2LE70</accession>
<dbReference type="CDD" id="cd13926">
    <property type="entry name" value="N-acetylmuramidase_GH108"/>
    <property type="match status" value="1"/>
</dbReference>
<comment type="caution">
    <text evidence="3">The sequence shown here is derived from an EMBL/GenBank/DDBJ whole genome shotgun (WGS) entry which is preliminary data.</text>
</comment>
<evidence type="ECO:0008006" key="5">
    <source>
        <dbReference type="Google" id="ProtNLM"/>
    </source>
</evidence>
<proteinExistence type="predicted"/>
<reference evidence="4" key="1">
    <citation type="journal article" date="2019" name="Int. J. Syst. Evol. Microbiol.">
        <title>The Global Catalogue of Microorganisms (GCM) 10K type strain sequencing project: providing services to taxonomists for standard genome sequencing and annotation.</title>
        <authorList>
            <consortium name="The Broad Institute Genomics Platform"/>
            <consortium name="The Broad Institute Genome Sequencing Center for Infectious Disease"/>
            <person name="Wu L."/>
            <person name="Ma J."/>
        </authorList>
    </citation>
    <scope>NUCLEOTIDE SEQUENCE [LARGE SCALE GENOMIC DNA]</scope>
    <source>
        <strain evidence="4">JCM 17843</strain>
    </source>
</reference>
<sequence length="181" mass="20319">MERIEKLLDEVLAREGGYVHHPADRGGPTKFGITRATLSEWLGRPASIDEVRQLDEETAREIYTARYLAGPRIDTLPDEIVDQVFDMAVNHGPRRAVRILQEILGLAGWRVDVDGTVGPETRRAAAEAQEQMGPFLANAIADQRANFYRRLVAADPAQRVFLRGWLKRAESFKQPVEESVA</sequence>
<dbReference type="InterPro" id="IPR008565">
    <property type="entry name" value="TtsA-like_GH18_dom"/>
</dbReference>
<feature type="domain" description="Peptidoglycan binding" evidence="2">
    <location>
        <begin position="95"/>
        <end position="170"/>
    </location>
</feature>
<dbReference type="RefSeq" id="WP_150005191.1">
    <property type="nucleotide sequence ID" value="NZ_BMOV01000006.1"/>
</dbReference>
<evidence type="ECO:0000259" key="2">
    <source>
        <dbReference type="Pfam" id="PF09374"/>
    </source>
</evidence>
<evidence type="ECO:0000259" key="1">
    <source>
        <dbReference type="Pfam" id="PF05838"/>
    </source>
</evidence>
<dbReference type="SUPFAM" id="SSF53955">
    <property type="entry name" value="Lysozyme-like"/>
    <property type="match status" value="1"/>
</dbReference>
<gene>
    <name evidence="3" type="ORF">GCM10007972_18080</name>
</gene>
<evidence type="ECO:0000313" key="3">
    <source>
        <dbReference type="EMBL" id="GGO12756.1"/>
    </source>
</evidence>
<evidence type="ECO:0000313" key="4">
    <source>
        <dbReference type="Proteomes" id="UP000602381"/>
    </source>
</evidence>
<dbReference type="EMBL" id="BMOV01000006">
    <property type="protein sequence ID" value="GGO12756.1"/>
    <property type="molecule type" value="Genomic_DNA"/>
</dbReference>
<feature type="domain" description="TtsA-like Glycoside hydrolase family 108" evidence="1">
    <location>
        <begin position="9"/>
        <end position="92"/>
    </location>
</feature>
<dbReference type="Pfam" id="PF05838">
    <property type="entry name" value="Glyco_hydro_108"/>
    <property type="match status" value="1"/>
</dbReference>
<dbReference type="InterPro" id="IPR018537">
    <property type="entry name" value="Peptidoglycan-bd_3"/>
</dbReference>
<organism evidence="3 4">
    <name type="scientific">Iodidimonas muriae</name>
    <dbReference type="NCBI Taxonomy" id="261467"/>
    <lineage>
        <taxon>Bacteria</taxon>
        <taxon>Pseudomonadati</taxon>
        <taxon>Pseudomonadota</taxon>
        <taxon>Alphaproteobacteria</taxon>
        <taxon>Iodidimonadales</taxon>
        <taxon>Iodidimonadaceae</taxon>
        <taxon>Iodidimonas</taxon>
    </lineage>
</organism>
<dbReference type="Gene3D" id="1.20.141.10">
    <property type="entry name" value="Chitosanase, subunit A, domain 1"/>
    <property type="match status" value="1"/>
</dbReference>
<dbReference type="InterPro" id="IPR023346">
    <property type="entry name" value="Lysozyme-like_dom_sf"/>
</dbReference>
<name>A0ABQ2LE70_9PROT</name>
<protein>
    <recommendedName>
        <fullName evidence="5">Peptidoglycan domain protein</fullName>
    </recommendedName>
</protein>